<dbReference type="InterPro" id="IPR006464">
    <property type="entry name" value="AcTrfase_RimI/Ard1"/>
</dbReference>
<accession>A0A2N9WR15</accession>
<protein>
    <recommendedName>
        <fullName evidence="5">[Ribosomal protein bS18]-alanine N-acetyltransferase</fullName>
        <ecNumber evidence="5">2.3.1.266</ecNumber>
    </recommendedName>
</protein>
<evidence type="ECO:0000313" key="8">
    <source>
        <dbReference type="Proteomes" id="UP000231293"/>
    </source>
</evidence>
<evidence type="ECO:0000256" key="3">
    <source>
        <dbReference type="ARBA" id="ARBA00022679"/>
    </source>
</evidence>
<keyword evidence="4" id="KW-0012">Acyltransferase</keyword>
<dbReference type="Proteomes" id="UP000231293">
    <property type="component" value="Unassembled WGS sequence"/>
</dbReference>
<evidence type="ECO:0000256" key="4">
    <source>
        <dbReference type="ARBA" id="ARBA00023315"/>
    </source>
</evidence>
<dbReference type="SUPFAM" id="SSF55729">
    <property type="entry name" value="Acyl-CoA N-acyltransferases (Nat)"/>
    <property type="match status" value="1"/>
</dbReference>
<dbReference type="InterPro" id="IPR000182">
    <property type="entry name" value="GNAT_dom"/>
</dbReference>
<dbReference type="PROSITE" id="PS51186">
    <property type="entry name" value="GNAT"/>
    <property type="match status" value="1"/>
</dbReference>
<dbReference type="Pfam" id="PF00583">
    <property type="entry name" value="Acetyltransf_1"/>
    <property type="match status" value="1"/>
</dbReference>
<dbReference type="RefSeq" id="WP_100090059.1">
    <property type="nucleotide sequence ID" value="NZ_MDVB01000118.1"/>
</dbReference>
<dbReference type="CDD" id="cd04301">
    <property type="entry name" value="NAT_SF"/>
    <property type="match status" value="1"/>
</dbReference>
<dbReference type="Gene3D" id="3.40.630.30">
    <property type="match status" value="1"/>
</dbReference>
<dbReference type="PANTHER" id="PTHR43420:SF44">
    <property type="entry name" value="ACETYLTRANSFERASE YPEA"/>
    <property type="match status" value="1"/>
</dbReference>
<comment type="caution">
    <text evidence="7">The sequence shown here is derived from an EMBL/GenBank/DDBJ whole genome shotgun (WGS) entry which is preliminary data.</text>
</comment>
<dbReference type="GO" id="GO:0008999">
    <property type="term" value="F:protein-N-terminal-alanine acetyltransferase activity"/>
    <property type="evidence" value="ECO:0007669"/>
    <property type="project" value="UniProtKB-EC"/>
</dbReference>
<comment type="similarity">
    <text evidence="1 5">Belongs to the acetyltransferase family. RimI subfamily.</text>
</comment>
<comment type="catalytic activity">
    <reaction evidence="5">
        <text>N-terminal L-alanyl-[ribosomal protein bS18] + acetyl-CoA = N-terminal N(alpha)-acetyl-L-alanyl-[ribosomal protein bS18] + CoA + H(+)</text>
        <dbReference type="Rhea" id="RHEA:43756"/>
        <dbReference type="Rhea" id="RHEA-COMP:10676"/>
        <dbReference type="Rhea" id="RHEA-COMP:10677"/>
        <dbReference type="ChEBI" id="CHEBI:15378"/>
        <dbReference type="ChEBI" id="CHEBI:57287"/>
        <dbReference type="ChEBI" id="CHEBI:57288"/>
        <dbReference type="ChEBI" id="CHEBI:64718"/>
        <dbReference type="ChEBI" id="CHEBI:83683"/>
        <dbReference type="EC" id="2.3.1.266"/>
    </reaction>
</comment>
<evidence type="ECO:0000256" key="1">
    <source>
        <dbReference type="ARBA" id="ARBA00005395"/>
    </source>
</evidence>
<dbReference type="InterPro" id="IPR050680">
    <property type="entry name" value="YpeA/RimI_acetyltransf"/>
</dbReference>
<dbReference type="EC" id="2.3.1.266" evidence="5"/>
<dbReference type="GO" id="GO:0005737">
    <property type="term" value="C:cytoplasm"/>
    <property type="evidence" value="ECO:0007669"/>
    <property type="project" value="UniProtKB-SubCell"/>
</dbReference>
<dbReference type="EMBL" id="MDVB01000118">
    <property type="protein sequence ID" value="PIT12304.1"/>
    <property type="molecule type" value="Genomic_DNA"/>
</dbReference>
<comment type="subcellular location">
    <subcellularLocation>
        <location evidence="5">Cytoplasm</location>
    </subcellularLocation>
</comment>
<keyword evidence="2 5" id="KW-0963">Cytoplasm</keyword>
<proteinExistence type="inferred from homology"/>
<feature type="domain" description="N-acetyltransferase" evidence="6">
    <location>
        <begin position="1"/>
        <end position="143"/>
    </location>
</feature>
<organism evidence="7 8">
    <name type="scientific">Snodgrassella alvi</name>
    <dbReference type="NCBI Taxonomy" id="1196083"/>
    <lineage>
        <taxon>Bacteria</taxon>
        <taxon>Pseudomonadati</taxon>
        <taxon>Pseudomonadota</taxon>
        <taxon>Betaproteobacteria</taxon>
        <taxon>Neisseriales</taxon>
        <taxon>Neisseriaceae</taxon>
        <taxon>Snodgrassella</taxon>
    </lineage>
</organism>
<keyword evidence="3 7" id="KW-0808">Transferase</keyword>
<evidence type="ECO:0000259" key="6">
    <source>
        <dbReference type="PROSITE" id="PS51186"/>
    </source>
</evidence>
<dbReference type="AlphaFoldDB" id="A0A2N9WR15"/>
<comment type="function">
    <text evidence="5">Acetylates the N-terminal alanine of ribosomal protein bS18.</text>
</comment>
<sequence length="143" mass="16396">MNIRAATLADIPALHAMEQQCNPSPWSAAQLTSSINAPQPVWIIDLPEHGVVAMLVWQKLPDEVEIHLLNTHPVHRRQGYAQQLLEHLFQWAQQQHISRILLEVRANNCGALQLYEHNGFKRCGLRRNYYQNGDDAVLMEKLC</sequence>
<dbReference type="NCBIfam" id="TIGR01575">
    <property type="entry name" value="rimI"/>
    <property type="match status" value="1"/>
</dbReference>
<evidence type="ECO:0000256" key="2">
    <source>
        <dbReference type="ARBA" id="ARBA00022490"/>
    </source>
</evidence>
<dbReference type="InterPro" id="IPR016181">
    <property type="entry name" value="Acyl_CoA_acyltransferase"/>
</dbReference>
<evidence type="ECO:0000256" key="5">
    <source>
        <dbReference type="RuleBase" id="RU363094"/>
    </source>
</evidence>
<gene>
    <name evidence="7" type="ORF">BGI32_10050</name>
</gene>
<dbReference type="PANTHER" id="PTHR43420">
    <property type="entry name" value="ACETYLTRANSFERASE"/>
    <property type="match status" value="1"/>
</dbReference>
<reference evidence="7 8" key="1">
    <citation type="journal article" date="2017" name="MBio">
        <title>Type VI secretion-mediated competition in the bee gut microbiome.</title>
        <authorList>
            <person name="Steele M.I."/>
            <person name="Kwong W.K."/>
            <person name="Powell J.E."/>
            <person name="Whiteley M."/>
            <person name="Moran N.A."/>
        </authorList>
    </citation>
    <scope>NUCLEOTIDE SEQUENCE [LARGE SCALE GENOMIC DNA]</scope>
    <source>
        <strain evidence="7 8">App2-2</strain>
    </source>
</reference>
<name>A0A2N9WR15_9NEIS</name>
<evidence type="ECO:0000313" key="7">
    <source>
        <dbReference type="EMBL" id="PIT12304.1"/>
    </source>
</evidence>